<evidence type="ECO:0000313" key="2">
    <source>
        <dbReference type="EMBL" id="QNN46979.1"/>
    </source>
</evidence>
<organism evidence="2 3">
    <name type="scientific">Thermomonas brevis</name>
    <dbReference type="NCBI Taxonomy" id="215691"/>
    <lineage>
        <taxon>Bacteria</taxon>
        <taxon>Pseudomonadati</taxon>
        <taxon>Pseudomonadota</taxon>
        <taxon>Gammaproteobacteria</taxon>
        <taxon>Lysobacterales</taxon>
        <taxon>Lysobacteraceae</taxon>
        <taxon>Thermomonas</taxon>
    </lineage>
</organism>
<keyword evidence="1" id="KW-0802">TPR repeat</keyword>
<proteinExistence type="predicted"/>
<dbReference type="KEGG" id="tbv:H9L17_02065"/>
<dbReference type="EMBL" id="CP060711">
    <property type="protein sequence ID" value="QNN46979.1"/>
    <property type="molecule type" value="Genomic_DNA"/>
</dbReference>
<dbReference type="AlphaFoldDB" id="A0A7G9QUF4"/>
<dbReference type="InterPro" id="IPR011990">
    <property type="entry name" value="TPR-like_helical_dom_sf"/>
</dbReference>
<gene>
    <name evidence="2" type="ORF">H9L17_02065</name>
</gene>
<evidence type="ECO:0000313" key="3">
    <source>
        <dbReference type="Proteomes" id="UP000515977"/>
    </source>
</evidence>
<accession>A0A7G9QUF4</accession>
<dbReference type="Proteomes" id="UP000515977">
    <property type="component" value="Chromosome"/>
</dbReference>
<dbReference type="SUPFAM" id="SSF48452">
    <property type="entry name" value="TPR-like"/>
    <property type="match status" value="1"/>
</dbReference>
<dbReference type="Pfam" id="PF14559">
    <property type="entry name" value="TPR_19"/>
    <property type="match status" value="1"/>
</dbReference>
<dbReference type="Gene3D" id="1.25.40.10">
    <property type="entry name" value="Tetratricopeptide repeat domain"/>
    <property type="match status" value="1"/>
</dbReference>
<reference evidence="2 3" key="1">
    <citation type="submission" date="2020-08" db="EMBL/GenBank/DDBJ databases">
        <title>Genome sequence of Thermomonas brevis KACC 16975T.</title>
        <authorList>
            <person name="Hyun D.-W."/>
            <person name="Bae J.-W."/>
        </authorList>
    </citation>
    <scope>NUCLEOTIDE SEQUENCE [LARGE SCALE GENOMIC DNA]</scope>
    <source>
        <strain evidence="2 3">KACC 16975</strain>
    </source>
</reference>
<dbReference type="PROSITE" id="PS50005">
    <property type="entry name" value="TPR"/>
    <property type="match status" value="1"/>
</dbReference>
<name>A0A7G9QUF4_9GAMM</name>
<keyword evidence="3" id="KW-1185">Reference proteome</keyword>
<evidence type="ECO:0000256" key="1">
    <source>
        <dbReference type="PROSITE-ProRule" id="PRU00339"/>
    </source>
</evidence>
<dbReference type="RefSeq" id="WP_187570727.1">
    <property type="nucleotide sequence ID" value="NZ_CP060711.1"/>
</dbReference>
<dbReference type="InterPro" id="IPR019734">
    <property type="entry name" value="TPR_rpt"/>
</dbReference>
<protein>
    <submittedName>
        <fullName evidence="2">Uncharacterized protein</fullName>
    </submittedName>
</protein>
<sequence>MTSCFRGSLIAILAVPLLFAGWRVIGQMQAERYAQTEPERALRWRPNDPRALLALAERQLAQGDAPAAQVTARRLLAHEPLQGEAFRILAAASDKQGDRAQAFRLYRIAARRAPRDVPTRAWLAQRYLEQGDYAQALEQIDNLLRMSPQKIRAVTPVLVQLAQDPAFAEALAGTLQSEPPWRNRVLAALRDPKSGNPLAAGQVMQALQANDGLSKDEYMRWLDSLMAQGRWGEAYARWAGRAAKPDGRLPLLYNGDFAQMPSDTGFDWRRRRVPGVLLQFEPAAGSGGQIAYLQFIGRRIPSAGLEQALMLSPGRYRLTMRVRAQALRSEMGLQWQVICVGPARVAGRSDPIEGNFGWRETAMDFVIPPTGCPGQWLRLVNPVPSGAGQLVVGQLWLTAFTLAPQT</sequence>
<feature type="repeat" description="TPR" evidence="1">
    <location>
        <begin position="117"/>
        <end position="150"/>
    </location>
</feature>